<dbReference type="VEuPathDB" id="AmoebaDB:NAEGRDRAFT_78985"/>
<dbReference type="KEGG" id="ngr:NAEGRDRAFT_78985"/>
<dbReference type="InterPro" id="IPR036047">
    <property type="entry name" value="F-box-like_dom_sf"/>
</dbReference>
<proteinExistence type="predicted"/>
<accession>D2V8C9</accession>
<dbReference type="RefSeq" id="XP_002679765.1">
    <property type="nucleotide sequence ID" value="XM_002679719.1"/>
</dbReference>
<dbReference type="EMBL" id="GG738856">
    <property type="protein sequence ID" value="EFC47021.1"/>
    <property type="molecule type" value="Genomic_DNA"/>
</dbReference>
<protein>
    <submittedName>
        <fullName evidence="1">Predicted protein</fullName>
    </submittedName>
</protein>
<dbReference type="InParanoid" id="D2V8C9"/>
<name>D2V8C9_NAEGR</name>
<evidence type="ECO:0000313" key="2">
    <source>
        <dbReference type="Proteomes" id="UP000006671"/>
    </source>
</evidence>
<dbReference type="AlphaFoldDB" id="D2V8C9"/>
<organism evidence="2">
    <name type="scientific">Naegleria gruberi</name>
    <name type="common">Amoeba</name>
    <dbReference type="NCBI Taxonomy" id="5762"/>
    <lineage>
        <taxon>Eukaryota</taxon>
        <taxon>Discoba</taxon>
        <taxon>Heterolobosea</taxon>
        <taxon>Tetramitia</taxon>
        <taxon>Eutetramitia</taxon>
        <taxon>Vahlkampfiidae</taxon>
        <taxon>Naegleria</taxon>
    </lineage>
</organism>
<dbReference type="Proteomes" id="UP000006671">
    <property type="component" value="Unassembled WGS sequence"/>
</dbReference>
<dbReference type="GeneID" id="8861335"/>
<dbReference type="SUPFAM" id="SSF81383">
    <property type="entry name" value="F-box domain"/>
    <property type="match status" value="1"/>
</dbReference>
<reference evidence="1 2" key="1">
    <citation type="journal article" date="2010" name="Cell">
        <title>The genome of Naegleria gruberi illuminates early eukaryotic versatility.</title>
        <authorList>
            <person name="Fritz-Laylin L.K."/>
            <person name="Prochnik S.E."/>
            <person name="Ginger M.L."/>
            <person name="Dacks J.B."/>
            <person name="Carpenter M.L."/>
            <person name="Field M.C."/>
            <person name="Kuo A."/>
            <person name="Paredez A."/>
            <person name="Chapman J."/>
            <person name="Pham J."/>
            <person name="Shu S."/>
            <person name="Neupane R."/>
            <person name="Cipriano M."/>
            <person name="Mancuso J."/>
            <person name="Tu H."/>
            <person name="Salamov A."/>
            <person name="Lindquist E."/>
            <person name="Shapiro H."/>
            <person name="Lucas S."/>
            <person name="Grigoriev I.V."/>
            <person name="Cande W.Z."/>
            <person name="Fulton C."/>
            <person name="Rokhsar D.S."/>
            <person name="Dawson S.C."/>
        </authorList>
    </citation>
    <scope>NUCLEOTIDE SEQUENCE [LARGE SCALE GENOMIC DNA]</scope>
    <source>
        <strain evidence="1 2">NEG-M</strain>
    </source>
</reference>
<evidence type="ECO:0000313" key="1">
    <source>
        <dbReference type="EMBL" id="EFC47021.1"/>
    </source>
</evidence>
<gene>
    <name evidence="1" type="ORF">NAEGRDRAFT_78985</name>
</gene>
<dbReference type="CDD" id="cd09917">
    <property type="entry name" value="F-box_SF"/>
    <property type="match status" value="1"/>
</dbReference>
<keyword evidence="2" id="KW-1185">Reference proteome</keyword>
<sequence>MMMITQQQQQQQQPFTINNNYNTTPKTVEEEAIRSRSRRNIGQMLNKIKKSLFKRFGTQSQIYNNNDINNNNNSTSTTTIRHVDNTCNDRSSRISWSLVMENSQAEFLYQNIFSWLDHTTVMRLSMVNRYMRAICVEFHPVCFRMEWWNLTEYKKTSCEFPFEKVIRVQLEGEPMLEYMPRINWENVQSLRMNVHYYKNVDECSKIIGHALEESSLLLRELVLNGKQREMNERFTLTNVLDKVNVRGLKLERLTTNLPVDVNRLLQYEMTINKIIIGEYFCTDSPSAAFSMSQSTSSVCCGSATSSTSMMNEIVQSTPTVNRTNQCLIKVFRCKVTEKNLKEFCALIAMPQFQTQILEITLTPALIAPEILSTLIDLFVAHLKHVKKVAIASSLDPLLLKKVFGSFRTNSNTFELVLVKKQDKHHKKC</sequence>